<protein>
    <recommendedName>
        <fullName evidence="4">Terminase small subunit</fullName>
    </recommendedName>
</protein>
<evidence type="ECO:0000256" key="1">
    <source>
        <dbReference type="SAM" id="MobiDB-lite"/>
    </source>
</evidence>
<comment type="caution">
    <text evidence="2">The sequence shown here is derived from an EMBL/GenBank/DDBJ whole genome shotgun (WGS) entry which is preliminary data.</text>
</comment>
<feature type="compositionally biased region" description="Basic and acidic residues" evidence="1">
    <location>
        <begin position="10"/>
        <end position="20"/>
    </location>
</feature>
<feature type="region of interest" description="Disordered" evidence="1">
    <location>
        <begin position="1"/>
        <end position="20"/>
    </location>
</feature>
<evidence type="ECO:0008006" key="4">
    <source>
        <dbReference type="Google" id="ProtNLM"/>
    </source>
</evidence>
<dbReference type="Proteomes" id="UP001299012">
    <property type="component" value="Unassembled WGS sequence"/>
</dbReference>
<evidence type="ECO:0000313" key="2">
    <source>
        <dbReference type="EMBL" id="MCG0065023.1"/>
    </source>
</evidence>
<organism evidence="2 3">
    <name type="scientific">Streptomyces tricolor</name>
    <dbReference type="NCBI Taxonomy" id="68277"/>
    <lineage>
        <taxon>Bacteria</taxon>
        <taxon>Bacillati</taxon>
        <taxon>Actinomycetota</taxon>
        <taxon>Actinomycetes</taxon>
        <taxon>Kitasatosporales</taxon>
        <taxon>Streptomycetaceae</taxon>
        <taxon>Streptomyces</taxon>
        <taxon>Streptomyces violaceoruber group</taxon>
    </lineage>
</organism>
<reference evidence="2 3" key="1">
    <citation type="submission" date="2022-01" db="EMBL/GenBank/DDBJ databases">
        <title>Draft Genome Sequences of Seven Type Strains of the Genus Streptomyces.</title>
        <authorList>
            <person name="Aziz S."/>
            <person name="Coretto E."/>
            <person name="Chronakova A."/>
            <person name="Sproer C."/>
            <person name="Huber K."/>
            <person name="Nouioui I."/>
            <person name="Gross H."/>
        </authorList>
    </citation>
    <scope>NUCLEOTIDE SEQUENCE [LARGE SCALE GENOMIC DNA]</scope>
    <source>
        <strain evidence="2 3">DSM 41685</strain>
    </source>
</reference>
<keyword evidence="3" id="KW-1185">Reference proteome</keyword>
<dbReference type="RefSeq" id="WP_086697421.1">
    <property type="nucleotide sequence ID" value="NZ_JAKKZF010000062.1"/>
</dbReference>
<name>A0ABS9JHJ3_9ACTN</name>
<dbReference type="EMBL" id="JAKKZF010000062">
    <property type="protein sequence ID" value="MCG0065023.1"/>
    <property type="molecule type" value="Genomic_DNA"/>
</dbReference>
<accession>A0ABS9JHJ3</accession>
<gene>
    <name evidence="2" type="ORF">L0F81_17260</name>
</gene>
<evidence type="ECO:0000313" key="3">
    <source>
        <dbReference type="Proteomes" id="UP001299012"/>
    </source>
</evidence>
<proteinExistence type="predicted"/>
<sequence length="173" mass="19871">MTANDDTPDNYEHRERPRDGRNRFVRSMDNVRRDAEAAAYWAEHRCTYQEIADRFGYYDRSQAWRGIQAAKRDVALPAVTKLRQTEAEQLDALYLMALEIIERNHVVVSHGRIVYGDDGKPLPDDGPRLQAIQTALRIRDQYQNLHGLKQPAKVEHTGGVKFEIVGVDPQDLT</sequence>